<accession>A0AAV4ZSW3</accession>
<dbReference type="CDD" id="cd04301">
    <property type="entry name" value="NAT_SF"/>
    <property type="match status" value="1"/>
</dbReference>
<evidence type="ECO:0000259" key="1">
    <source>
        <dbReference type="PROSITE" id="PS51186"/>
    </source>
</evidence>
<dbReference type="GO" id="GO:0016747">
    <property type="term" value="F:acyltransferase activity, transferring groups other than amino-acyl groups"/>
    <property type="evidence" value="ECO:0007669"/>
    <property type="project" value="InterPro"/>
</dbReference>
<organism evidence="2 3">
    <name type="scientific">Methylobacterium hispanicum</name>
    <dbReference type="NCBI Taxonomy" id="270350"/>
    <lineage>
        <taxon>Bacteria</taxon>
        <taxon>Pseudomonadati</taxon>
        <taxon>Pseudomonadota</taxon>
        <taxon>Alphaproteobacteria</taxon>
        <taxon>Hyphomicrobiales</taxon>
        <taxon>Methylobacteriaceae</taxon>
        <taxon>Methylobacterium</taxon>
    </lineage>
</organism>
<comment type="caution">
    <text evidence="2">The sequence shown here is derived from an EMBL/GenBank/DDBJ whole genome shotgun (WGS) entry which is preliminary data.</text>
</comment>
<evidence type="ECO:0000313" key="2">
    <source>
        <dbReference type="EMBL" id="GJD90911.1"/>
    </source>
</evidence>
<dbReference type="Pfam" id="PF00583">
    <property type="entry name" value="Acetyltransf_1"/>
    <property type="match status" value="1"/>
</dbReference>
<proteinExistence type="predicted"/>
<protein>
    <recommendedName>
        <fullName evidence="1">N-acetyltransferase domain-containing protein</fullName>
    </recommendedName>
</protein>
<evidence type="ECO:0000313" key="3">
    <source>
        <dbReference type="Proteomes" id="UP001055247"/>
    </source>
</evidence>
<dbReference type="SUPFAM" id="SSF55729">
    <property type="entry name" value="Acyl-CoA N-acyltransferases (Nat)"/>
    <property type="match status" value="1"/>
</dbReference>
<feature type="domain" description="N-acetyltransferase" evidence="1">
    <location>
        <begin position="1"/>
        <end position="115"/>
    </location>
</feature>
<reference evidence="2" key="2">
    <citation type="submission" date="2021-08" db="EMBL/GenBank/DDBJ databases">
        <authorList>
            <person name="Tani A."/>
            <person name="Ola A."/>
            <person name="Ogura Y."/>
            <person name="Katsura K."/>
            <person name="Hayashi T."/>
        </authorList>
    </citation>
    <scope>NUCLEOTIDE SEQUENCE</scope>
    <source>
        <strain evidence="2">DSM 16372</strain>
    </source>
</reference>
<sequence length="137" mass="14581">MRSSHQQDGAPDRPDQAFLADVAEVLAETPEARVSIARPAFGGDSEALAIVSFDVDPSRRGVGIGSRLLQRIVDLADERGITLHVEPALTRDGVLHLGVAKWYAQAGFVWNDPDDPLADGQMHRLAGLAAAPRPPAA</sequence>
<reference evidence="2" key="1">
    <citation type="journal article" date="2016" name="Front. Microbiol.">
        <title>Genome Sequence of the Piezophilic, Mesophilic Sulfate-Reducing Bacterium Desulfovibrio indicus J2T.</title>
        <authorList>
            <person name="Cao J."/>
            <person name="Maignien L."/>
            <person name="Shao Z."/>
            <person name="Alain K."/>
            <person name="Jebbar M."/>
        </authorList>
    </citation>
    <scope>NUCLEOTIDE SEQUENCE</scope>
    <source>
        <strain evidence="2">DSM 16372</strain>
    </source>
</reference>
<keyword evidence="3" id="KW-1185">Reference proteome</keyword>
<gene>
    <name evidence="2" type="ORF">BHAOGJBA_4455</name>
</gene>
<dbReference type="InterPro" id="IPR016181">
    <property type="entry name" value="Acyl_CoA_acyltransferase"/>
</dbReference>
<dbReference type="Proteomes" id="UP001055247">
    <property type="component" value="Unassembled WGS sequence"/>
</dbReference>
<dbReference type="PROSITE" id="PS51186">
    <property type="entry name" value="GNAT"/>
    <property type="match status" value="1"/>
</dbReference>
<dbReference type="InterPro" id="IPR000182">
    <property type="entry name" value="GNAT_dom"/>
</dbReference>
<dbReference type="AlphaFoldDB" id="A0AAV4ZSW3"/>
<dbReference type="EMBL" id="BPQO01000022">
    <property type="protein sequence ID" value="GJD90911.1"/>
    <property type="molecule type" value="Genomic_DNA"/>
</dbReference>
<name>A0AAV4ZSW3_9HYPH</name>
<dbReference type="Gene3D" id="3.40.630.30">
    <property type="match status" value="1"/>
</dbReference>